<evidence type="ECO:0000256" key="4">
    <source>
        <dbReference type="ARBA" id="ARBA00022452"/>
    </source>
</evidence>
<dbReference type="GO" id="GO:0015562">
    <property type="term" value="F:efflux transmembrane transporter activity"/>
    <property type="evidence" value="ECO:0007669"/>
    <property type="project" value="InterPro"/>
</dbReference>
<dbReference type="GO" id="GO:0009279">
    <property type="term" value="C:cell outer membrane"/>
    <property type="evidence" value="ECO:0007669"/>
    <property type="project" value="UniProtKB-SubCell"/>
</dbReference>
<sequence>MNKPFISTAFLLLVMGLLPCSISYGQSQGSPNIMGSQGSVTVTPANNSILPKTLSPQDLIKLEVPPQVAIPALPVNSNLVDGKSDRLKDGRVMDLIGLYQEAAFNDPVINSARFNLTARKELFWQGLSVLLPQVSANPTGTRFFQHGEGNNRAFDQKSYTVTLTQPVFNLAGIQIFKQGDLNTKISDLQFLQAQQDLVIRVSQAYFDVLTAQDNVELFRNKKGLIKEQLDAAKAKFEIGSATIVDANDAQARFDIANAQEIAAHAELVVKRGVLEQLIGHPVKQIKPMAKDISIAGVVADPRSKNRDEKGVPIAESVNPKLPPGQALEDWITQSENASYNVLVGQLGVQLAESAYKSSLAANYPSVNFVGTTGFNQSNGSALNFNPSPTQNIFNNTIALQMTLPIVSGGFNMSVIRQNAALADKAKADYDNLRRTAAQATRQAFTGFYGGLATVKALEAAEKSSASAVESSKLGYRVGTLINIDVLIALDTLFTTRASLYKARYDTIMNALKLKAQAASLSDEDLKAVNALLR</sequence>
<organism evidence="8">
    <name type="scientific">Polynucleobacter sp. UK-FUSCHL-C3</name>
    <dbReference type="NCBI Taxonomy" id="2955208"/>
    <lineage>
        <taxon>Bacteria</taxon>
        <taxon>Pseudomonadati</taxon>
        <taxon>Pseudomonadota</taxon>
        <taxon>Betaproteobacteria</taxon>
        <taxon>Burkholderiales</taxon>
        <taxon>Burkholderiaceae</taxon>
        <taxon>Polynucleobacter</taxon>
    </lineage>
</organism>
<protein>
    <submittedName>
        <fullName evidence="8">TolC family protein</fullName>
    </submittedName>
</protein>
<dbReference type="GO" id="GO:0015288">
    <property type="term" value="F:porin activity"/>
    <property type="evidence" value="ECO:0007669"/>
    <property type="project" value="TreeGrafter"/>
</dbReference>
<name>A0AAU8A3E8_9BURK</name>
<evidence type="ECO:0000256" key="3">
    <source>
        <dbReference type="ARBA" id="ARBA00022448"/>
    </source>
</evidence>
<dbReference type="PANTHER" id="PTHR30026">
    <property type="entry name" value="OUTER MEMBRANE PROTEIN TOLC"/>
    <property type="match status" value="1"/>
</dbReference>
<accession>A0AAU8A3E8</accession>
<dbReference type="AlphaFoldDB" id="A0AAU8A3E8"/>
<comment type="subcellular location">
    <subcellularLocation>
        <location evidence="1">Cell outer membrane</location>
    </subcellularLocation>
</comment>
<dbReference type="GO" id="GO:1990281">
    <property type="term" value="C:efflux pump complex"/>
    <property type="evidence" value="ECO:0007669"/>
    <property type="project" value="TreeGrafter"/>
</dbReference>
<dbReference type="Gene3D" id="1.20.1600.10">
    <property type="entry name" value="Outer membrane efflux proteins (OEP)"/>
    <property type="match status" value="1"/>
</dbReference>
<evidence type="ECO:0000256" key="2">
    <source>
        <dbReference type="ARBA" id="ARBA00007613"/>
    </source>
</evidence>
<dbReference type="InterPro" id="IPR003423">
    <property type="entry name" value="OMP_efflux"/>
</dbReference>
<dbReference type="Pfam" id="PF02321">
    <property type="entry name" value="OEP"/>
    <property type="match status" value="2"/>
</dbReference>
<reference evidence="8" key="1">
    <citation type="submission" date="2022-06" db="EMBL/GenBank/DDBJ databases">
        <title>New Polynucleobacter species.</title>
        <authorList>
            <person name="Hahn M.W."/>
        </authorList>
    </citation>
    <scope>NUCLEOTIDE SEQUENCE</scope>
    <source>
        <strain evidence="8">UK-FUSCHL-C3</strain>
    </source>
</reference>
<dbReference type="InterPro" id="IPR051906">
    <property type="entry name" value="TolC-like"/>
</dbReference>
<gene>
    <name evidence="8" type="ORF">NKE59_01230</name>
</gene>
<keyword evidence="4" id="KW-1134">Transmembrane beta strand</keyword>
<dbReference type="EMBL" id="CP099959">
    <property type="protein sequence ID" value="XCC57939.1"/>
    <property type="molecule type" value="Genomic_DNA"/>
</dbReference>
<dbReference type="SUPFAM" id="SSF56954">
    <property type="entry name" value="Outer membrane efflux proteins (OEP)"/>
    <property type="match status" value="1"/>
</dbReference>
<proteinExistence type="inferred from homology"/>
<evidence type="ECO:0000256" key="6">
    <source>
        <dbReference type="ARBA" id="ARBA00023136"/>
    </source>
</evidence>
<dbReference type="RefSeq" id="WP_353439068.1">
    <property type="nucleotide sequence ID" value="NZ_CP099959.1"/>
</dbReference>
<dbReference type="PANTHER" id="PTHR30026:SF20">
    <property type="entry name" value="OUTER MEMBRANE PROTEIN TOLC"/>
    <property type="match status" value="1"/>
</dbReference>
<evidence type="ECO:0000256" key="7">
    <source>
        <dbReference type="ARBA" id="ARBA00023237"/>
    </source>
</evidence>
<comment type="similarity">
    <text evidence="2">Belongs to the outer membrane factor (OMF) (TC 1.B.17) family.</text>
</comment>
<keyword evidence="6" id="KW-0472">Membrane</keyword>
<evidence type="ECO:0000256" key="5">
    <source>
        <dbReference type="ARBA" id="ARBA00022692"/>
    </source>
</evidence>
<keyword evidence="7" id="KW-0998">Cell outer membrane</keyword>
<evidence type="ECO:0000256" key="1">
    <source>
        <dbReference type="ARBA" id="ARBA00004442"/>
    </source>
</evidence>
<evidence type="ECO:0000313" key="8">
    <source>
        <dbReference type="EMBL" id="XCC57939.1"/>
    </source>
</evidence>
<keyword evidence="5" id="KW-0812">Transmembrane</keyword>
<keyword evidence="3" id="KW-0813">Transport</keyword>